<sequence length="630" mass="67917">MTDTQYTFRAQKTAGIVDAPAWDVSTRIPAETVGSKCYAYSPNGKWLAYASTNSVELIAPSSSSSKSTTIEQPNVVAIKFSPQSTWIFTFERPVKTESGEMYKNGKAWDVKTGELAGSWYHKTLDDWEPIITADETYLFRPGPSDLAIFTPPFAPRPATRLKLDGIRGVFISNPSALPEGSTNAKPIAPHTEPGVAIWVGEKKGAPASVGLWTLSALVGKGAANGDGEIKTETRDMPTTQARKAFYKADKLTVKWNNAGTMALFLAQSDVDATGKSYYGETNLYLVGLDGAFDGLVELDKEGPIYDFAWSPLSREFSVVYGYMPAKTQMFDLKARPVYSFGENPRNFVAYQPQGKLLLSAGFGNLAGGVDIWDVSTRRKVSEFKASNASHCEWSPDGRYILTATLSPRLRVDNGVKIWWCGGQLLHIQLTDELYQASFSPRLLKDLGPFPAVIPAAPEANPSVALLRPKGEVDGAAAKPAGAYRPPGARNRPEGAPASASASASSATPMFRGGKPAGRYVPGTGPPGSAPKQVPGQNGNAKNDDKKRQRKRGGKEKEDEAPAPAAKEEVKEEAGEDAIAKKIRNLIKKLKAIEELKTKLAGGEVLEKTQLKKIESEAQVKSEIKALGGNV</sequence>
<evidence type="ECO:0000256" key="1">
    <source>
        <dbReference type="ARBA" id="ARBA00009573"/>
    </source>
</evidence>
<dbReference type="Proteomes" id="UP000095149">
    <property type="component" value="Unassembled WGS sequence"/>
</dbReference>
<dbReference type="InterPro" id="IPR013979">
    <property type="entry name" value="TIF_beta_prop-like"/>
</dbReference>
<dbReference type="GO" id="GO:0003729">
    <property type="term" value="F:mRNA binding"/>
    <property type="evidence" value="ECO:0007669"/>
    <property type="project" value="TreeGrafter"/>
</dbReference>
<comment type="similarity">
    <text evidence="1 8">Belongs to the WD repeat EIF2A family.</text>
</comment>
<dbReference type="InterPro" id="IPR015943">
    <property type="entry name" value="WD40/YVTN_repeat-like_dom_sf"/>
</dbReference>
<dbReference type="EMBL" id="MEKH01000008">
    <property type="protein sequence ID" value="ODO04997.1"/>
    <property type="molecule type" value="Genomic_DNA"/>
</dbReference>
<dbReference type="SUPFAM" id="SSF82171">
    <property type="entry name" value="DPP6 N-terminal domain-like"/>
    <property type="match status" value="1"/>
</dbReference>
<dbReference type="Pfam" id="PF08662">
    <property type="entry name" value="eIF2A"/>
    <property type="match status" value="1"/>
</dbReference>
<proteinExistence type="inferred from homology"/>
<evidence type="ECO:0000256" key="6">
    <source>
        <dbReference type="ARBA" id="ARBA00022845"/>
    </source>
</evidence>
<dbReference type="PANTHER" id="PTHR13227:SF0">
    <property type="entry name" value="EUKARYOTIC TRANSLATION INITIATION FACTOR 2A"/>
    <property type="match status" value="1"/>
</dbReference>
<keyword evidence="4" id="KW-0853">WD repeat</keyword>
<name>A0A1E3JXS6_9TREE</name>
<dbReference type="OrthoDB" id="2194683at2759"/>
<dbReference type="GO" id="GO:0000049">
    <property type="term" value="F:tRNA binding"/>
    <property type="evidence" value="ECO:0007669"/>
    <property type="project" value="UniProtKB-UniRule"/>
</dbReference>
<dbReference type="GO" id="GO:0022627">
    <property type="term" value="C:cytosolic small ribosomal subunit"/>
    <property type="evidence" value="ECO:0007669"/>
    <property type="project" value="TreeGrafter"/>
</dbReference>
<evidence type="ECO:0000313" key="12">
    <source>
        <dbReference type="Proteomes" id="UP000095149"/>
    </source>
</evidence>
<dbReference type="InterPro" id="IPR011387">
    <property type="entry name" value="TIF2A"/>
</dbReference>
<accession>A0A1E3JXS6</accession>
<evidence type="ECO:0000259" key="10">
    <source>
        <dbReference type="Pfam" id="PF08662"/>
    </source>
</evidence>
<evidence type="ECO:0000256" key="5">
    <source>
        <dbReference type="ARBA" id="ARBA00022737"/>
    </source>
</evidence>
<keyword evidence="6 8" id="KW-0810">Translation regulation</keyword>
<keyword evidence="3 8" id="KW-0396">Initiation factor</keyword>
<dbReference type="PANTHER" id="PTHR13227">
    <property type="entry name" value="EUKARYOTIC TRANSLATION INITIATION FACTOR 2A"/>
    <property type="match status" value="1"/>
</dbReference>
<evidence type="ECO:0000256" key="7">
    <source>
        <dbReference type="ARBA" id="ARBA00022917"/>
    </source>
</evidence>
<evidence type="ECO:0000256" key="2">
    <source>
        <dbReference type="ARBA" id="ARBA00013819"/>
    </source>
</evidence>
<comment type="caution">
    <text evidence="11">The sequence shown here is derived from an EMBL/GenBank/DDBJ whole genome shotgun (WGS) entry which is preliminary data.</text>
</comment>
<dbReference type="PIRSF" id="PIRSF017222">
    <property type="entry name" value="eIF2A"/>
    <property type="match status" value="1"/>
</dbReference>
<organism evidence="11 12">
    <name type="scientific">Cryptococcus amylolentus CBS 6273</name>
    <dbReference type="NCBI Taxonomy" id="1296118"/>
    <lineage>
        <taxon>Eukaryota</taxon>
        <taxon>Fungi</taxon>
        <taxon>Dikarya</taxon>
        <taxon>Basidiomycota</taxon>
        <taxon>Agaricomycotina</taxon>
        <taxon>Tremellomycetes</taxon>
        <taxon>Tremellales</taxon>
        <taxon>Cryptococcaceae</taxon>
        <taxon>Cryptococcus</taxon>
    </lineage>
</organism>
<feature type="region of interest" description="Disordered" evidence="9">
    <location>
        <begin position="476"/>
        <end position="576"/>
    </location>
</feature>
<feature type="domain" description="Translation initiation factor beta propellor-like" evidence="10">
    <location>
        <begin position="243"/>
        <end position="436"/>
    </location>
</feature>
<feature type="compositionally biased region" description="Low complexity" evidence="9">
    <location>
        <begin position="497"/>
        <end position="506"/>
    </location>
</feature>
<dbReference type="AlphaFoldDB" id="A0A1E3JXS6"/>
<reference evidence="11 12" key="1">
    <citation type="submission" date="2016-06" db="EMBL/GenBank/DDBJ databases">
        <title>Evolution of pathogenesis and genome organization in the Tremellales.</title>
        <authorList>
            <person name="Cuomo C."/>
            <person name="Litvintseva A."/>
            <person name="Heitman J."/>
            <person name="Chen Y."/>
            <person name="Sun S."/>
            <person name="Springer D."/>
            <person name="Dromer F."/>
            <person name="Young S."/>
            <person name="Zeng Q."/>
            <person name="Chapman S."/>
            <person name="Gujja S."/>
            <person name="Saif S."/>
            <person name="Birren B."/>
        </authorList>
    </citation>
    <scope>NUCLEOTIDE SEQUENCE [LARGE SCALE GENOMIC DNA]</scope>
    <source>
        <strain evidence="11 12">CBS 6273</strain>
    </source>
</reference>
<dbReference type="GO" id="GO:0043022">
    <property type="term" value="F:ribosome binding"/>
    <property type="evidence" value="ECO:0007669"/>
    <property type="project" value="UniProtKB-UniRule"/>
</dbReference>
<evidence type="ECO:0000313" key="11">
    <source>
        <dbReference type="EMBL" id="ODO04997.1"/>
    </source>
</evidence>
<comment type="function">
    <text evidence="8">Functions in the early steps of protein synthesis of a small number of specific mRNAs. Acts by directing the binding of methionyl-tRNAi to 40S ribosomal subunits. In contrast to the eIF-2 complex, it binds methionyl-tRNAi to 40S subunits in a codon-dependent manner, whereas the eIF-2 complex binds methionyl-tRNAi to 40S subunits in a GTP-dependent manner.</text>
</comment>
<evidence type="ECO:0000256" key="9">
    <source>
        <dbReference type="SAM" id="MobiDB-lite"/>
    </source>
</evidence>
<evidence type="ECO:0000256" key="8">
    <source>
        <dbReference type="PIRNR" id="PIRNR017222"/>
    </source>
</evidence>
<evidence type="ECO:0000256" key="4">
    <source>
        <dbReference type="ARBA" id="ARBA00022574"/>
    </source>
</evidence>
<keyword evidence="7 8" id="KW-0648">Protein biosynthesis</keyword>
<dbReference type="Gene3D" id="2.130.10.10">
    <property type="entry name" value="YVTN repeat-like/Quinoprotein amine dehydrogenase"/>
    <property type="match status" value="2"/>
</dbReference>
<protein>
    <recommendedName>
        <fullName evidence="2 8">Eukaryotic translation initiation factor 2A</fullName>
        <shortName evidence="8">eIF-2A</shortName>
    </recommendedName>
</protein>
<keyword evidence="5" id="KW-0677">Repeat</keyword>
<dbReference type="GO" id="GO:0003743">
    <property type="term" value="F:translation initiation factor activity"/>
    <property type="evidence" value="ECO:0007669"/>
    <property type="project" value="UniProtKB-UniRule"/>
</dbReference>
<dbReference type="GO" id="GO:0006417">
    <property type="term" value="P:regulation of translation"/>
    <property type="evidence" value="ECO:0007669"/>
    <property type="project" value="UniProtKB-KW"/>
</dbReference>
<evidence type="ECO:0000256" key="3">
    <source>
        <dbReference type="ARBA" id="ARBA00022540"/>
    </source>
</evidence>
<feature type="compositionally biased region" description="Basic and acidic residues" evidence="9">
    <location>
        <begin position="554"/>
        <end position="572"/>
    </location>
</feature>
<gene>
    <name evidence="11" type="ORF">I350_05609</name>
</gene>